<dbReference type="FunFam" id="2.10.70.10:FF:000016">
    <property type="entry name" value="Mannan-binding lectin serine protease 1"/>
    <property type="match status" value="1"/>
</dbReference>
<dbReference type="InterPro" id="IPR018097">
    <property type="entry name" value="EGF_Ca-bd_CS"/>
</dbReference>
<dbReference type="InterPro" id="IPR035976">
    <property type="entry name" value="Sushi/SCR/CCP_sf"/>
</dbReference>
<dbReference type="FunFam" id="2.60.120.290:FF:000101">
    <property type="entry name" value="Complement component 1, s subcomponent"/>
    <property type="match status" value="1"/>
</dbReference>
<evidence type="ECO:0000256" key="2">
    <source>
        <dbReference type="ARBA" id="ARBA00004241"/>
    </source>
</evidence>
<dbReference type="SUPFAM" id="SSF50494">
    <property type="entry name" value="Trypsin-like serine proteases"/>
    <property type="match status" value="2"/>
</dbReference>
<evidence type="ECO:0000259" key="27">
    <source>
        <dbReference type="PROSITE" id="PS50240"/>
    </source>
</evidence>
<dbReference type="KEGG" id="caua:113116767"/>
<evidence type="ECO:0000256" key="6">
    <source>
        <dbReference type="ARBA" id="ARBA00022536"/>
    </source>
</evidence>
<evidence type="ECO:0000256" key="21">
    <source>
        <dbReference type="ARBA" id="ARBA00093383"/>
    </source>
</evidence>
<dbReference type="CDD" id="cd00190">
    <property type="entry name" value="Tryp_SPc"/>
    <property type="match status" value="2"/>
</dbReference>
<evidence type="ECO:0000313" key="30">
    <source>
        <dbReference type="RefSeq" id="XP_026140884.1"/>
    </source>
</evidence>
<dbReference type="PROSITE" id="PS01187">
    <property type="entry name" value="EGF_CA"/>
    <property type="match status" value="2"/>
</dbReference>
<dbReference type="GO" id="GO:0004252">
    <property type="term" value="F:serine-type endopeptidase activity"/>
    <property type="evidence" value="ECO:0007669"/>
    <property type="project" value="UniProtKB-EC"/>
</dbReference>
<evidence type="ECO:0000256" key="18">
    <source>
        <dbReference type="ARBA" id="ARBA00022875"/>
    </source>
</evidence>
<proteinExistence type="predicted"/>
<dbReference type="Pfam" id="PF00089">
    <property type="entry name" value="Trypsin"/>
    <property type="match status" value="2"/>
</dbReference>
<evidence type="ECO:0000259" key="26">
    <source>
        <dbReference type="PROSITE" id="PS01180"/>
    </source>
</evidence>
<keyword evidence="5" id="KW-0964">Secreted</keyword>
<feature type="chain" id="PRO_5028335484" description="complement subcomponent C1r" evidence="25">
    <location>
        <begin position="17"/>
        <end position="1354"/>
    </location>
</feature>
<evidence type="ECO:0000256" key="3">
    <source>
        <dbReference type="ARBA" id="ARBA00004613"/>
    </source>
</evidence>
<dbReference type="GO" id="GO:0031638">
    <property type="term" value="P:zymogen activation"/>
    <property type="evidence" value="ECO:0007669"/>
    <property type="project" value="TreeGrafter"/>
</dbReference>
<dbReference type="InterPro" id="IPR000152">
    <property type="entry name" value="EGF-type_Asp/Asn_hydroxyl_site"/>
</dbReference>
<keyword evidence="19 24" id="KW-1015">Disulfide bond</keyword>
<dbReference type="InterPro" id="IPR049883">
    <property type="entry name" value="NOTCH1_EGF-like"/>
</dbReference>
<keyword evidence="17" id="KW-0391">Immunity</keyword>
<feature type="domain" description="Sushi" evidence="28">
    <location>
        <begin position="1032"/>
        <end position="1100"/>
    </location>
</feature>
<dbReference type="SMART" id="SM00020">
    <property type="entry name" value="Tryp_SPc"/>
    <property type="match status" value="2"/>
</dbReference>
<feature type="domain" description="Peptidase S1" evidence="27">
    <location>
        <begin position="434"/>
        <end position="665"/>
    </location>
</feature>
<feature type="disulfide bond" evidence="23">
    <location>
        <begin position="850"/>
        <end position="877"/>
    </location>
</feature>
<dbReference type="RefSeq" id="XP_026140884.1">
    <property type="nucleotide sequence ID" value="XM_026285099.1"/>
</dbReference>
<dbReference type="InterPro" id="IPR000742">
    <property type="entry name" value="EGF"/>
</dbReference>
<feature type="domain" description="Sushi" evidence="28">
    <location>
        <begin position="966"/>
        <end position="1031"/>
    </location>
</feature>
<keyword evidence="7" id="KW-0597">Phosphoprotein</keyword>
<evidence type="ECO:0000256" key="19">
    <source>
        <dbReference type="ARBA" id="ARBA00023157"/>
    </source>
</evidence>
<evidence type="ECO:0000256" key="4">
    <source>
        <dbReference type="ARBA" id="ARBA00011907"/>
    </source>
</evidence>
<comment type="caution">
    <text evidence="24">Lacks conserved residue(s) required for the propagation of feature annotation.</text>
</comment>
<comment type="function">
    <text evidence="21">Serine protease component of the complement C1 complex, a multiprotein complex that initiates the classical pathway of the complement system, a cascade of proteins that leads to phagocytosis and breakdown of pathogens and signaling that strengthens the adaptive immune system. C1R catalyzes the first enzymatic step in the classical complement pathway: it is activated by the C1Q subcomplex of the C1 complex, which associates with IgG or IgM immunoglobulins complexed with antigens to form antigen-antibody complexes on the surface of pathogens. Immunoglobulin-binding promotes the autocatalytic cleavage and activation of C1R. Activated C1R then cleaves and activates C1S, the second protease of the classical complement pathway. It is unclear if C1R activates C1S within single, strained C1 complexes or between neighboring C1 complexes on surfaces.</text>
</comment>
<evidence type="ECO:0000256" key="22">
    <source>
        <dbReference type="ARBA" id="ARBA00093536"/>
    </source>
</evidence>
<dbReference type="FunFam" id="2.40.10.10:FF:000054">
    <property type="entry name" value="Complement C1r subcomponent"/>
    <property type="match status" value="2"/>
</dbReference>
<dbReference type="Pfam" id="PF00431">
    <property type="entry name" value="CUB"/>
    <property type="match status" value="4"/>
</dbReference>
<dbReference type="CDD" id="cd00054">
    <property type="entry name" value="EGF_CA"/>
    <property type="match status" value="2"/>
</dbReference>
<dbReference type="PANTHER" id="PTHR24255:SF25">
    <property type="entry name" value="COMPLEMENT C1R SUBCOMPONENT"/>
    <property type="match status" value="1"/>
</dbReference>
<dbReference type="Gene3D" id="2.40.10.10">
    <property type="entry name" value="Trypsin-like serine proteases"/>
    <property type="match status" value="3"/>
</dbReference>
<evidence type="ECO:0000256" key="20">
    <source>
        <dbReference type="ARBA" id="ARBA00023180"/>
    </source>
</evidence>
<evidence type="ECO:0000313" key="29">
    <source>
        <dbReference type="Proteomes" id="UP000515129"/>
    </source>
</evidence>
<dbReference type="InterPro" id="IPR001254">
    <property type="entry name" value="Trypsin_dom"/>
</dbReference>
<gene>
    <name evidence="30" type="primary">LOC113116767</name>
</gene>
<dbReference type="PROSITE" id="PS01186">
    <property type="entry name" value="EGF_2"/>
    <property type="match status" value="2"/>
</dbReference>
<feature type="domain" description="Peptidase S1" evidence="27">
    <location>
        <begin position="1114"/>
        <end position="1352"/>
    </location>
</feature>
<evidence type="ECO:0000256" key="24">
    <source>
        <dbReference type="PROSITE-ProRule" id="PRU00302"/>
    </source>
</evidence>
<keyword evidence="20" id="KW-0325">Glycoprotein</keyword>
<dbReference type="SUPFAM" id="SSF49854">
    <property type="entry name" value="Spermadhesin, CUB domain"/>
    <property type="match status" value="4"/>
</dbReference>
<dbReference type="GO" id="GO:0005509">
    <property type="term" value="F:calcium ion binding"/>
    <property type="evidence" value="ECO:0007669"/>
    <property type="project" value="InterPro"/>
</dbReference>
<reference evidence="30" key="1">
    <citation type="submission" date="2025-08" db="UniProtKB">
        <authorList>
            <consortium name="RefSeq"/>
        </authorList>
    </citation>
    <scope>IDENTIFICATION</scope>
    <source>
        <strain evidence="30">Wakin</strain>
        <tissue evidence="30">Muscle</tissue>
    </source>
</reference>
<keyword evidence="18" id="KW-0180">Complement pathway</keyword>
<dbReference type="EC" id="3.4.21.41" evidence="4"/>
<dbReference type="InterPro" id="IPR009003">
    <property type="entry name" value="Peptidase_S1_PA"/>
</dbReference>
<dbReference type="GO" id="GO:0009986">
    <property type="term" value="C:cell surface"/>
    <property type="evidence" value="ECO:0007669"/>
    <property type="project" value="UniProtKB-SubCell"/>
</dbReference>
<dbReference type="GO" id="GO:0006958">
    <property type="term" value="P:complement activation, classical pathway"/>
    <property type="evidence" value="ECO:0007669"/>
    <property type="project" value="UniProtKB-KW"/>
</dbReference>
<keyword evidence="10" id="KW-0645">Protease</keyword>
<evidence type="ECO:0000256" key="16">
    <source>
        <dbReference type="ARBA" id="ARBA00022825"/>
    </source>
</evidence>
<dbReference type="SMART" id="SM00042">
    <property type="entry name" value="CUB"/>
    <property type="match status" value="4"/>
</dbReference>
<evidence type="ECO:0000259" key="28">
    <source>
        <dbReference type="PROSITE" id="PS50923"/>
    </source>
</evidence>
<dbReference type="Gene3D" id="2.10.25.10">
    <property type="entry name" value="Laminin"/>
    <property type="match status" value="2"/>
</dbReference>
<protein>
    <recommendedName>
        <fullName evidence="4">complement subcomponent C1r</fullName>
        <ecNumber evidence="4">3.4.21.41</ecNumber>
    </recommendedName>
</protein>
<keyword evidence="11" id="KW-0479">Metal-binding</keyword>
<keyword evidence="8" id="KW-0399">Innate immunity</keyword>
<dbReference type="PROSITE" id="PS50240">
    <property type="entry name" value="TRYPSIN_DOM"/>
    <property type="match status" value="2"/>
</dbReference>
<feature type="domain" description="CUB" evidence="26">
    <location>
        <begin position="682"/>
        <end position="802"/>
    </location>
</feature>
<keyword evidence="9 24" id="KW-0768">Sushi</keyword>
<comment type="subcellular location">
    <subcellularLocation>
        <location evidence="2">Cell surface</location>
    </subcellularLocation>
    <subcellularLocation>
        <location evidence="3">Secreted</location>
    </subcellularLocation>
</comment>
<dbReference type="InterPro" id="IPR000436">
    <property type="entry name" value="Sushi_SCR_CCP_dom"/>
</dbReference>
<dbReference type="InterPro" id="IPR033116">
    <property type="entry name" value="TRYPSIN_SER"/>
</dbReference>
<dbReference type="GO" id="GO:0072562">
    <property type="term" value="C:blood microparticle"/>
    <property type="evidence" value="ECO:0007669"/>
    <property type="project" value="TreeGrafter"/>
</dbReference>
<dbReference type="PANTHER" id="PTHR24255">
    <property type="entry name" value="COMPLEMENT COMPONENT 1, S SUBCOMPONENT-RELATED"/>
    <property type="match status" value="1"/>
</dbReference>
<feature type="domain" description="Sushi" evidence="28">
    <location>
        <begin position="352"/>
        <end position="420"/>
    </location>
</feature>
<evidence type="ECO:0000256" key="17">
    <source>
        <dbReference type="ARBA" id="ARBA00022859"/>
    </source>
</evidence>
<keyword evidence="14" id="KW-0378">Hydrolase</keyword>
<dbReference type="Proteomes" id="UP000515129">
    <property type="component" value="Chromosome 16"/>
</dbReference>
<evidence type="ECO:0000256" key="25">
    <source>
        <dbReference type="SAM" id="SignalP"/>
    </source>
</evidence>
<dbReference type="SUPFAM" id="SSF57184">
    <property type="entry name" value="Growth factor receptor domain"/>
    <property type="match status" value="1"/>
</dbReference>
<dbReference type="Pfam" id="PF14670">
    <property type="entry name" value="FXa_inhibition"/>
    <property type="match status" value="1"/>
</dbReference>
<dbReference type="CDD" id="cd00041">
    <property type="entry name" value="CUB"/>
    <property type="match status" value="4"/>
</dbReference>
<comment type="subunit">
    <text evidence="22">Core component of the complement C1 complex, a calcium-dependent complex composed of 1 molecule of the C1Q subcomplex, 2 molecules of C1R and 2 molecules of C1S. The C1Q subcomplex is composed 18 subunits: 3 chains of C1QA, C1QB, and C1QC trimerize to form 6 collagen-like triple helices connected to six globular ligand-recognition modules. Within the C1 complex, C1R is a dimer of identical chains, each of which is activated by cleavage into two chains, heavy and light, connected by disulfide bonds.</text>
</comment>
<dbReference type="PROSITE" id="PS01180">
    <property type="entry name" value="CUB"/>
    <property type="match status" value="4"/>
</dbReference>
<dbReference type="Pfam" id="PF00084">
    <property type="entry name" value="Sushi"/>
    <property type="match status" value="3"/>
</dbReference>
<keyword evidence="16" id="KW-0720">Serine protease</keyword>
<dbReference type="SMART" id="SM00032">
    <property type="entry name" value="CCP"/>
    <property type="match status" value="4"/>
</dbReference>
<evidence type="ECO:0000256" key="12">
    <source>
        <dbReference type="ARBA" id="ARBA00022729"/>
    </source>
</evidence>
<evidence type="ECO:0000256" key="10">
    <source>
        <dbReference type="ARBA" id="ARBA00022670"/>
    </source>
</evidence>
<keyword evidence="13" id="KW-0677">Repeat</keyword>
<evidence type="ECO:0000256" key="8">
    <source>
        <dbReference type="ARBA" id="ARBA00022588"/>
    </source>
</evidence>
<dbReference type="InterPro" id="IPR001881">
    <property type="entry name" value="EGF-like_Ca-bd_dom"/>
</dbReference>
<dbReference type="InterPro" id="IPR009030">
    <property type="entry name" value="Growth_fac_rcpt_cys_sf"/>
</dbReference>
<dbReference type="GO" id="GO:0045087">
    <property type="term" value="P:innate immune response"/>
    <property type="evidence" value="ECO:0007669"/>
    <property type="project" value="UniProtKB-KW"/>
</dbReference>
<evidence type="ECO:0000256" key="13">
    <source>
        <dbReference type="ARBA" id="ARBA00022737"/>
    </source>
</evidence>
<evidence type="ECO:0000256" key="1">
    <source>
        <dbReference type="ARBA" id="ARBA00001057"/>
    </source>
</evidence>
<keyword evidence="15" id="KW-0068">Autocatalytic cleavage</keyword>
<dbReference type="FunFam" id="2.10.25.10:FF:000059">
    <property type="entry name" value="Mannan-binding lectin serine protease 1"/>
    <property type="match status" value="2"/>
</dbReference>
<feature type="domain" description="Sushi" evidence="28">
    <location>
        <begin position="288"/>
        <end position="351"/>
    </location>
</feature>
<dbReference type="PROSITE" id="PS00010">
    <property type="entry name" value="ASX_HYDROXYL"/>
    <property type="match status" value="1"/>
</dbReference>
<dbReference type="InterPro" id="IPR035914">
    <property type="entry name" value="Sperma_CUB_dom_sf"/>
</dbReference>
<dbReference type="SMART" id="SM00181">
    <property type="entry name" value="EGF"/>
    <property type="match status" value="2"/>
</dbReference>
<dbReference type="InterPro" id="IPR001314">
    <property type="entry name" value="Peptidase_S1A"/>
</dbReference>
<dbReference type="PRINTS" id="PR00722">
    <property type="entry name" value="CHYMOTRYPSIN"/>
</dbReference>
<feature type="domain" description="CUB" evidence="26">
    <location>
        <begin position="175"/>
        <end position="286"/>
    </location>
</feature>
<dbReference type="GeneID" id="113116767"/>
<organism evidence="29 30">
    <name type="scientific">Carassius auratus</name>
    <name type="common">Goldfish</name>
    <dbReference type="NCBI Taxonomy" id="7957"/>
    <lineage>
        <taxon>Eukaryota</taxon>
        <taxon>Metazoa</taxon>
        <taxon>Chordata</taxon>
        <taxon>Craniata</taxon>
        <taxon>Vertebrata</taxon>
        <taxon>Euteleostomi</taxon>
        <taxon>Actinopterygii</taxon>
        <taxon>Neopterygii</taxon>
        <taxon>Teleostei</taxon>
        <taxon>Ostariophysi</taxon>
        <taxon>Cypriniformes</taxon>
        <taxon>Cyprinidae</taxon>
        <taxon>Cyprininae</taxon>
        <taxon>Carassius</taxon>
    </lineage>
</organism>
<evidence type="ECO:0000256" key="15">
    <source>
        <dbReference type="ARBA" id="ARBA00022813"/>
    </source>
</evidence>
<dbReference type="PROSITE" id="PS00135">
    <property type="entry name" value="TRYPSIN_SER"/>
    <property type="match status" value="2"/>
</dbReference>
<dbReference type="CDD" id="cd00033">
    <property type="entry name" value="CCP"/>
    <property type="match status" value="2"/>
</dbReference>
<feature type="disulfide bond" evidence="23">
    <location>
        <begin position="175"/>
        <end position="202"/>
    </location>
</feature>
<evidence type="ECO:0000256" key="5">
    <source>
        <dbReference type="ARBA" id="ARBA00022525"/>
    </source>
</evidence>
<accession>A0A6P6R503</accession>
<feature type="signal peptide" evidence="25">
    <location>
        <begin position="1"/>
        <end position="16"/>
    </location>
</feature>
<evidence type="ECO:0000256" key="7">
    <source>
        <dbReference type="ARBA" id="ARBA00022553"/>
    </source>
</evidence>
<feature type="domain" description="CUB" evidence="26">
    <location>
        <begin position="850"/>
        <end position="964"/>
    </location>
</feature>
<dbReference type="Gene3D" id="2.10.70.10">
    <property type="entry name" value="Complement Module, domain 1"/>
    <property type="match status" value="4"/>
</dbReference>
<sequence>MIVFCVLVLLFPVCGSVSLAGWVQSPGHPRGYDPHSNLTWKKCAPTGHKMTLTLIHLDLEESFECEDDALKLFADEVLLFTLCGRKSMKELQASVNPFLHSSPGGCLSVSFLADYSNTERHTGFQGFYTIQDVNECIDPENECTQLCNNYIGGYRCFCRPGYILDSDKHTCQVSCSEDRTGSQEGVLTSPEWPGPYPENAVCSYSLAVEEGLQFELTFMGVFDLEKKENGECIDSITIKPLSGDAETFCGRDLPSSLFTRSQRVEIIFKSDHKGANRGFSLYYKTRGMKCTGPVTPQSSVFPQNSEYPTGYKVTVKCDKGHVLKSNESAEVEYKATCQKNGQWIPVIPCEPVDCGIPELPELMELSDKDPPTTYLNRISLKCANEYYQLDKNGYFTCNVEGNWVSESGQKLTEDLPKCEPVCGKNIDASFGGRVFGGKPASLGQIPWQLLHRSNPRGGASLISDYWALTAAHVVDKIGTTTMNWLGGIVHGQDTKSVNIETTKIIIHPKYKRVSQGEKQTNYDHDIALIKMSKRVPLGPNIRPVCLPNKTDEVAAEFTISGFGRYEKGLSRELLHAPVQIYPVNECNSLGLPVTENMICAGGEQVDSCQGDSGGPLFSPVLGYGSPDKPYRLTGIVSWGPPGCGSFKGFYTKVQNYLDWIKETMENFVMDRTHLIICLLWACVNVCECEPVMFGEVSSPQYPQPYPANLQKEWDLEVPQGYQLQLTFNHLDIESSPDCYYDSVTVVSDKQVLGKFCGRNSTDRFHPGDKPILAPGNRLQLAFQTDDSNHESHLGFTAFFQAVDIDECSSSSVENGRPCSQICLNTLGSYLCACYHGYTLRPDQRTCVLECGGGVRSELEGTISSPGFPDMSPLNLDCIYTISVQPGFLVTLNFSQNFHIEQVYSQGESCLFHWLQVSVQGKEPQKYCGGKSPGVLKTGTHFVQLEYHTDRYGQSQGWSLHYTTQRVQCPHPGTIDNGTVTPKFAQYLYRDYIHVRCKPGYKLMMGEKEIPSFKSICDSNGQWHLPLPECKIIDCGAPKLLLNGDFELISGENNEYLSVVEYHCNEPYYRFKDASKVTYKCAVDRKWTEVNNNDVIPLCYPVCGMNTEVSFGGRVFGGKPARTGQIPWQLFHKQLRRGGASLISDYWALTAAHVVDGLENHNMTWLGGIIDSQDKNPVTMESEKIIIHPNYQRVPVGGDQKNFNNDIALIKMSARVPLGPNIRPVCLPNTTHGPVMEGKMGTVSGFGGFEKGSTSDILRYGYIREYPSQQCVFEDYLVTDNMFCAGDEVKRVDSCQGDSGGPLFFPMLGYGSKEQPYEVRGIVSWGPARCGHVSKGYYTKVQNYLGWIKETMANN</sequence>
<dbReference type="SUPFAM" id="SSF57535">
    <property type="entry name" value="Complement control module/SCR domain"/>
    <property type="match status" value="4"/>
</dbReference>
<dbReference type="InterPro" id="IPR000859">
    <property type="entry name" value="CUB_dom"/>
</dbReference>
<dbReference type="PROSITE" id="PS50923">
    <property type="entry name" value="SUSHI"/>
    <property type="match status" value="4"/>
</dbReference>
<name>A0A6P6R503_CARAU</name>
<feature type="domain" description="CUB" evidence="26">
    <location>
        <begin position="5"/>
        <end position="131"/>
    </location>
</feature>
<dbReference type="OrthoDB" id="6261922at2759"/>
<keyword evidence="6" id="KW-0245">EGF-like domain</keyword>
<comment type="catalytic activity">
    <reaction evidence="1">
        <text>Selective cleavage of Lys(or Arg)-|-Ile bond in complement subcomponent C1s to form the active form of C1s (EC 3.4.21.42).</text>
        <dbReference type="EC" id="3.4.21.41"/>
    </reaction>
</comment>
<evidence type="ECO:0000256" key="9">
    <source>
        <dbReference type="ARBA" id="ARBA00022659"/>
    </source>
</evidence>
<evidence type="ECO:0000256" key="23">
    <source>
        <dbReference type="PROSITE-ProRule" id="PRU00059"/>
    </source>
</evidence>
<evidence type="ECO:0000256" key="14">
    <source>
        <dbReference type="ARBA" id="ARBA00022801"/>
    </source>
</evidence>
<keyword evidence="29" id="KW-1185">Reference proteome</keyword>
<dbReference type="InterPro" id="IPR043504">
    <property type="entry name" value="Peptidase_S1_PA_chymotrypsin"/>
</dbReference>
<keyword evidence="12 25" id="KW-0732">Signal</keyword>
<dbReference type="SMART" id="SM00179">
    <property type="entry name" value="EGF_CA"/>
    <property type="match status" value="2"/>
</dbReference>
<feature type="disulfide bond" evidence="24">
    <location>
        <begin position="354"/>
        <end position="397"/>
    </location>
</feature>
<evidence type="ECO:0000256" key="11">
    <source>
        <dbReference type="ARBA" id="ARBA00022723"/>
    </source>
</evidence>
<dbReference type="FunFam" id="2.60.120.290:FF:000012">
    <property type="entry name" value="mannan-binding lectin serine protease 1 isoform X1"/>
    <property type="match status" value="1"/>
</dbReference>
<dbReference type="Gene3D" id="2.60.120.290">
    <property type="entry name" value="Spermadhesin, CUB domain"/>
    <property type="match status" value="4"/>
</dbReference>
<dbReference type="Pfam" id="PF07645">
    <property type="entry name" value="EGF_CA"/>
    <property type="match status" value="1"/>
</dbReference>